<feature type="compositionally biased region" description="Polar residues" evidence="2">
    <location>
        <begin position="379"/>
        <end position="402"/>
    </location>
</feature>
<name>A0A951QMG5_9CYAN</name>
<keyword evidence="3" id="KW-0472">Membrane</keyword>
<keyword evidence="1" id="KW-0175">Coiled coil</keyword>
<evidence type="ECO:0000313" key="5">
    <source>
        <dbReference type="Proteomes" id="UP000729701"/>
    </source>
</evidence>
<protein>
    <recommendedName>
        <fullName evidence="6">Chromosome segregation ATPase</fullName>
    </recommendedName>
</protein>
<dbReference type="EMBL" id="JAHHGZ010000014">
    <property type="protein sequence ID" value="MBW4668660.1"/>
    <property type="molecule type" value="Genomic_DNA"/>
</dbReference>
<feature type="transmembrane region" description="Helical" evidence="3">
    <location>
        <begin position="12"/>
        <end position="34"/>
    </location>
</feature>
<keyword evidence="3" id="KW-0812">Transmembrane</keyword>
<gene>
    <name evidence="4" type="ORF">KME60_14835</name>
</gene>
<reference evidence="4" key="1">
    <citation type="submission" date="2021-05" db="EMBL/GenBank/DDBJ databases">
        <authorList>
            <person name="Pietrasiak N."/>
            <person name="Ward R."/>
            <person name="Stajich J.E."/>
            <person name="Kurbessoian T."/>
        </authorList>
    </citation>
    <scope>NUCLEOTIDE SEQUENCE</scope>
    <source>
        <strain evidence="4">GSE-NOS-MK-12-04C</strain>
    </source>
</reference>
<proteinExistence type="predicted"/>
<dbReference type="AlphaFoldDB" id="A0A951QMG5"/>
<organism evidence="4 5">
    <name type="scientific">Cyanomargarita calcarea GSE-NOS-MK-12-04C</name>
    <dbReference type="NCBI Taxonomy" id="2839659"/>
    <lineage>
        <taxon>Bacteria</taxon>
        <taxon>Bacillati</taxon>
        <taxon>Cyanobacteriota</taxon>
        <taxon>Cyanophyceae</taxon>
        <taxon>Nostocales</taxon>
        <taxon>Cyanomargaritaceae</taxon>
        <taxon>Cyanomargarita</taxon>
    </lineage>
</organism>
<evidence type="ECO:0000256" key="2">
    <source>
        <dbReference type="SAM" id="MobiDB-lite"/>
    </source>
</evidence>
<evidence type="ECO:0000256" key="1">
    <source>
        <dbReference type="SAM" id="Coils"/>
    </source>
</evidence>
<evidence type="ECO:0000256" key="3">
    <source>
        <dbReference type="SAM" id="Phobius"/>
    </source>
</evidence>
<keyword evidence="3" id="KW-1133">Transmembrane helix</keyword>
<accession>A0A951QMG5</accession>
<feature type="coiled-coil region" evidence="1">
    <location>
        <begin position="327"/>
        <end position="354"/>
    </location>
</feature>
<reference evidence="4" key="2">
    <citation type="journal article" date="2022" name="Microbiol. Resour. Announc.">
        <title>Metagenome Sequencing to Explore Phylogenomics of Terrestrial Cyanobacteria.</title>
        <authorList>
            <person name="Ward R.D."/>
            <person name="Stajich J.E."/>
            <person name="Johansen J.R."/>
            <person name="Huntemann M."/>
            <person name="Clum A."/>
            <person name="Foster B."/>
            <person name="Foster B."/>
            <person name="Roux S."/>
            <person name="Palaniappan K."/>
            <person name="Varghese N."/>
            <person name="Mukherjee S."/>
            <person name="Reddy T.B.K."/>
            <person name="Daum C."/>
            <person name="Copeland A."/>
            <person name="Chen I.A."/>
            <person name="Ivanova N.N."/>
            <person name="Kyrpides N.C."/>
            <person name="Shapiro N."/>
            <person name="Eloe-Fadrosh E.A."/>
            <person name="Pietrasiak N."/>
        </authorList>
    </citation>
    <scope>NUCLEOTIDE SEQUENCE</scope>
    <source>
        <strain evidence="4">GSE-NOS-MK-12-04C</strain>
    </source>
</reference>
<dbReference type="Proteomes" id="UP000729701">
    <property type="component" value="Unassembled WGS sequence"/>
</dbReference>
<feature type="region of interest" description="Disordered" evidence="2">
    <location>
        <begin position="379"/>
        <end position="409"/>
    </location>
</feature>
<evidence type="ECO:0008006" key="6">
    <source>
        <dbReference type="Google" id="ProtNLM"/>
    </source>
</evidence>
<sequence length="409" mass="46632">MNIQCFKPIKWWYWLAGILLLTSGVGVGALIFIMQIPQAFDCISESGVKDSTASVIYCATTTVDEQDAASLSRVIELVDSIPKDNPLRHSGDRLIEKWSEAILRLSEKAFQEGDLHKAVNTAKLIPVNMKLHPLANEQIKKWQSTWSKAEAIYQAAEEKMQEREDNNRSHNWYVALTKAKELKNLDNNYWATTKYPELVHNIQDIRERNEQGEKKEEKVKKDLEPITQVDVEQKESDLAQLKKAKLLASSGKIEDMRDAITEAHMVYSDVYFQEAQKFIATIQGKIEISEDRDYLKNAQKSASKNDVISLQMAIGEASMITKERPLYKEANQDIGKWNKQILQLTAQIEKQNQTKVPINQKFKLDTVDNSQVNQEIISPASQINTDTSSTLDTEFNDTQVENPQLDEAR</sequence>
<evidence type="ECO:0000313" key="4">
    <source>
        <dbReference type="EMBL" id="MBW4668660.1"/>
    </source>
</evidence>
<comment type="caution">
    <text evidence="4">The sequence shown here is derived from an EMBL/GenBank/DDBJ whole genome shotgun (WGS) entry which is preliminary data.</text>
</comment>